<comment type="caution">
    <text evidence="1">The sequence shown here is derived from an EMBL/GenBank/DDBJ whole genome shotgun (WGS) entry which is preliminary data.</text>
</comment>
<organism evidence="1 2">
    <name type="scientific">Eumeta variegata</name>
    <name type="common">Bagworm moth</name>
    <name type="synonym">Eumeta japonica</name>
    <dbReference type="NCBI Taxonomy" id="151549"/>
    <lineage>
        <taxon>Eukaryota</taxon>
        <taxon>Metazoa</taxon>
        <taxon>Ecdysozoa</taxon>
        <taxon>Arthropoda</taxon>
        <taxon>Hexapoda</taxon>
        <taxon>Insecta</taxon>
        <taxon>Pterygota</taxon>
        <taxon>Neoptera</taxon>
        <taxon>Endopterygota</taxon>
        <taxon>Lepidoptera</taxon>
        <taxon>Glossata</taxon>
        <taxon>Ditrysia</taxon>
        <taxon>Tineoidea</taxon>
        <taxon>Psychidae</taxon>
        <taxon>Oiketicinae</taxon>
        <taxon>Eumeta</taxon>
    </lineage>
</organism>
<dbReference type="EMBL" id="BGZK01001810">
    <property type="protein sequence ID" value="GBP86694.1"/>
    <property type="molecule type" value="Genomic_DNA"/>
</dbReference>
<evidence type="ECO:0000313" key="2">
    <source>
        <dbReference type="Proteomes" id="UP000299102"/>
    </source>
</evidence>
<reference evidence="1 2" key="1">
    <citation type="journal article" date="2019" name="Commun. Biol.">
        <title>The bagworm genome reveals a unique fibroin gene that provides high tensile strength.</title>
        <authorList>
            <person name="Kono N."/>
            <person name="Nakamura H."/>
            <person name="Ohtoshi R."/>
            <person name="Tomita M."/>
            <person name="Numata K."/>
            <person name="Arakawa K."/>
        </authorList>
    </citation>
    <scope>NUCLEOTIDE SEQUENCE [LARGE SCALE GENOMIC DNA]</scope>
</reference>
<dbReference type="Proteomes" id="UP000299102">
    <property type="component" value="Unassembled WGS sequence"/>
</dbReference>
<proteinExistence type="predicted"/>
<sequence length="181" mass="19832">MGNNKDDPPAGRPVSKAENMLDNGGVKVASIAERTFQATDTSAVIKTIVTGDETRVFQYDPESKQESCSSSSITQRHVRGTPHLLISRNKVNAGEPLVKTQRGTEFKLVKEREIGGWRRRIAGALTAHSATAQRGLVPRTQYARAARAARSFPQLFLHEPTFHTATGAVLTHSTTFTRSYV</sequence>
<evidence type="ECO:0000313" key="1">
    <source>
        <dbReference type="EMBL" id="GBP86694.1"/>
    </source>
</evidence>
<protein>
    <submittedName>
        <fullName evidence="1">Uncharacterized protein</fullName>
    </submittedName>
</protein>
<accession>A0A4C1ZHW2</accession>
<keyword evidence="2" id="KW-1185">Reference proteome</keyword>
<name>A0A4C1ZHW2_EUMVA</name>
<gene>
    <name evidence="1" type="ORF">EVAR_80487_1</name>
</gene>
<dbReference type="AlphaFoldDB" id="A0A4C1ZHW2"/>